<feature type="non-terminal residue" evidence="1">
    <location>
        <position position="1"/>
    </location>
</feature>
<protein>
    <submittedName>
        <fullName evidence="1">Uncharacterized protein</fullName>
    </submittedName>
</protein>
<evidence type="ECO:0000313" key="2">
    <source>
        <dbReference type="EMBL" id="CAF4423288.1"/>
    </source>
</evidence>
<organism evidence="1 3">
    <name type="scientific">Didymodactylos carnosus</name>
    <dbReference type="NCBI Taxonomy" id="1234261"/>
    <lineage>
        <taxon>Eukaryota</taxon>
        <taxon>Metazoa</taxon>
        <taxon>Spiralia</taxon>
        <taxon>Gnathifera</taxon>
        <taxon>Rotifera</taxon>
        <taxon>Eurotatoria</taxon>
        <taxon>Bdelloidea</taxon>
        <taxon>Philodinida</taxon>
        <taxon>Philodinidae</taxon>
        <taxon>Didymodactylos</taxon>
    </lineage>
</organism>
<proteinExistence type="predicted"/>
<accession>A0A8S2G2C8</accession>
<gene>
    <name evidence="1" type="ORF">OVA965_LOCUS42586</name>
    <name evidence="2" type="ORF">TMI583_LOCUS44553</name>
</gene>
<dbReference type="EMBL" id="CAJNOK010052891">
    <property type="protein sequence ID" value="CAF1609714.1"/>
    <property type="molecule type" value="Genomic_DNA"/>
</dbReference>
<evidence type="ECO:0000313" key="1">
    <source>
        <dbReference type="EMBL" id="CAF1609714.1"/>
    </source>
</evidence>
<dbReference type="EMBL" id="CAJOBA010077132">
    <property type="protein sequence ID" value="CAF4423288.1"/>
    <property type="molecule type" value="Genomic_DNA"/>
</dbReference>
<reference evidence="1" key="1">
    <citation type="submission" date="2021-02" db="EMBL/GenBank/DDBJ databases">
        <authorList>
            <person name="Nowell W R."/>
        </authorList>
    </citation>
    <scope>NUCLEOTIDE SEQUENCE</scope>
</reference>
<dbReference type="Proteomes" id="UP000682733">
    <property type="component" value="Unassembled WGS sequence"/>
</dbReference>
<dbReference type="Proteomes" id="UP000677228">
    <property type="component" value="Unassembled WGS sequence"/>
</dbReference>
<dbReference type="AlphaFoldDB" id="A0A8S2G2C8"/>
<name>A0A8S2G2C8_9BILA</name>
<evidence type="ECO:0000313" key="3">
    <source>
        <dbReference type="Proteomes" id="UP000677228"/>
    </source>
</evidence>
<comment type="caution">
    <text evidence="1">The sequence shown here is derived from an EMBL/GenBank/DDBJ whole genome shotgun (WGS) entry which is preliminary data.</text>
</comment>
<sequence length="72" mass="8019">VHVTPTPKITTFPFMMSLNNNLLTFRGKAEDMSSKFITDFELRASGLVGDDDEALLRAVRQLLADSALTWFG</sequence>